<reference evidence="2 3" key="1">
    <citation type="submission" date="2022-05" db="EMBL/GenBank/DDBJ databases">
        <authorList>
            <consortium name="Genoscope - CEA"/>
            <person name="William W."/>
        </authorList>
    </citation>
    <scope>NUCLEOTIDE SEQUENCE [LARGE SCALE GENOMIC DNA]</scope>
</reference>
<accession>A0ABN8QYC1</accession>
<organism evidence="2 3">
    <name type="scientific">Porites lobata</name>
    <dbReference type="NCBI Taxonomy" id="104759"/>
    <lineage>
        <taxon>Eukaryota</taxon>
        <taxon>Metazoa</taxon>
        <taxon>Cnidaria</taxon>
        <taxon>Anthozoa</taxon>
        <taxon>Hexacorallia</taxon>
        <taxon>Scleractinia</taxon>
        <taxon>Fungiina</taxon>
        <taxon>Poritidae</taxon>
        <taxon>Porites</taxon>
    </lineage>
</organism>
<feature type="compositionally biased region" description="Basic and acidic residues" evidence="1">
    <location>
        <begin position="300"/>
        <end position="309"/>
    </location>
</feature>
<evidence type="ECO:0000256" key="1">
    <source>
        <dbReference type="SAM" id="MobiDB-lite"/>
    </source>
</evidence>
<proteinExistence type="predicted"/>
<dbReference type="Proteomes" id="UP001159405">
    <property type="component" value="Unassembled WGS sequence"/>
</dbReference>
<sequence length="496" mass="54689">MQLSFSYDIPKGILQNILQVAGDTFNALHIAEGNLSVNFAAHLSSTSGANDYQRAEKMYLESLAPGTLKSIIDARRLYLQWFPLQHPGTEVQFPLKEMDIKAFSVCLCRAGFTFSRIINNIYRGLCMWQTSNNHPSPAKQFPELGATLVKFVRKEVGDQAIPPKVPMFQQDMEHILDCVGIKTQSDLQLSFLLSMSAFCGARASSIVAPLVAKEIATARNNLELGDYPDPEEIKVGGKMDLIIAISTQISSQGAKKVSFTACRQAVASMYLPKRHFILPQKRFDEQDFVHIYYTKSKIHQDEEAEEARTKAATGTRSVGRKRKPTANSSSGRPKKAKNSQAQDTPTGFHFTTSSGTQVCSAMLMLSPDDLPVQAKANSNVTLIVYNSPLDNPSTDYIIAIDDYVCGYACKDSKPTGATAYLFKNMVNAVDADKVTGKSLSAKMLIALTIGFCLLHWPSCEINFKSARRLKQDLDHAINSNPSTATNTCMPPRAYKL</sequence>
<evidence type="ECO:0000313" key="3">
    <source>
        <dbReference type="Proteomes" id="UP001159405"/>
    </source>
</evidence>
<dbReference type="EMBL" id="CALNXK010000165">
    <property type="protein sequence ID" value="CAH3171606.1"/>
    <property type="molecule type" value="Genomic_DNA"/>
</dbReference>
<gene>
    <name evidence="2" type="ORF">PLOB_00011992</name>
</gene>
<keyword evidence="3" id="KW-1185">Reference proteome</keyword>
<feature type="compositionally biased region" description="Polar residues" evidence="1">
    <location>
        <begin position="338"/>
        <end position="347"/>
    </location>
</feature>
<evidence type="ECO:0000313" key="2">
    <source>
        <dbReference type="EMBL" id="CAH3171606.1"/>
    </source>
</evidence>
<feature type="region of interest" description="Disordered" evidence="1">
    <location>
        <begin position="300"/>
        <end position="347"/>
    </location>
</feature>
<name>A0ABN8QYC1_9CNID</name>
<protein>
    <submittedName>
        <fullName evidence="2">Uncharacterized protein</fullName>
    </submittedName>
</protein>
<comment type="caution">
    <text evidence="2">The sequence shown here is derived from an EMBL/GenBank/DDBJ whole genome shotgun (WGS) entry which is preliminary data.</text>
</comment>